<evidence type="ECO:0000259" key="5">
    <source>
        <dbReference type="PROSITE" id="PS50995"/>
    </source>
</evidence>
<proteinExistence type="predicted"/>
<dbReference type="Proteomes" id="UP000298179">
    <property type="component" value="Unassembled WGS sequence"/>
</dbReference>
<dbReference type="PROSITE" id="PS01117">
    <property type="entry name" value="HTH_MARR_1"/>
    <property type="match status" value="1"/>
</dbReference>
<dbReference type="GO" id="GO:0005737">
    <property type="term" value="C:cytoplasm"/>
    <property type="evidence" value="ECO:0007669"/>
    <property type="project" value="UniProtKB-SubCell"/>
</dbReference>
<keyword evidence="7" id="KW-1185">Reference proteome</keyword>
<dbReference type="InterPro" id="IPR036388">
    <property type="entry name" value="WH-like_DNA-bd_sf"/>
</dbReference>
<evidence type="ECO:0000313" key="7">
    <source>
        <dbReference type="Proteomes" id="UP000298179"/>
    </source>
</evidence>
<protein>
    <submittedName>
        <fullName evidence="6">MarR family transcriptional regulator</fullName>
    </submittedName>
</protein>
<dbReference type="GO" id="GO:0003677">
    <property type="term" value="F:DNA binding"/>
    <property type="evidence" value="ECO:0007669"/>
    <property type="project" value="UniProtKB-KW"/>
</dbReference>
<dbReference type="SUPFAM" id="SSF46785">
    <property type="entry name" value="Winged helix' DNA-binding domain"/>
    <property type="match status" value="1"/>
</dbReference>
<dbReference type="GO" id="GO:0003700">
    <property type="term" value="F:DNA-binding transcription factor activity"/>
    <property type="evidence" value="ECO:0007669"/>
    <property type="project" value="InterPro"/>
</dbReference>
<dbReference type="InterPro" id="IPR000835">
    <property type="entry name" value="HTH_MarR-typ"/>
</dbReference>
<keyword evidence="3" id="KW-0238">DNA-binding</keyword>
<gene>
    <name evidence="6" type="ORF">E3C22_19065</name>
</gene>
<evidence type="ECO:0000256" key="4">
    <source>
        <dbReference type="ARBA" id="ARBA00023163"/>
    </source>
</evidence>
<dbReference type="Pfam" id="PF01047">
    <property type="entry name" value="MarR"/>
    <property type="match status" value="1"/>
</dbReference>
<dbReference type="GO" id="GO:0006950">
    <property type="term" value="P:response to stress"/>
    <property type="evidence" value="ECO:0007669"/>
    <property type="project" value="TreeGrafter"/>
</dbReference>
<evidence type="ECO:0000256" key="2">
    <source>
        <dbReference type="ARBA" id="ARBA00023015"/>
    </source>
</evidence>
<dbReference type="InterPro" id="IPR039422">
    <property type="entry name" value="MarR/SlyA-like"/>
</dbReference>
<evidence type="ECO:0000313" key="6">
    <source>
        <dbReference type="EMBL" id="TFF19785.1"/>
    </source>
</evidence>
<accession>A0A4Y8RCP6</accession>
<keyword evidence="4" id="KW-0804">Transcription</keyword>
<feature type="domain" description="HTH marR-type" evidence="5">
    <location>
        <begin position="23"/>
        <end position="157"/>
    </location>
</feature>
<evidence type="ECO:0000256" key="1">
    <source>
        <dbReference type="ARBA" id="ARBA00004496"/>
    </source>
</evidence>
<reference evidence="6 7" key="1">
    <citation type="submission" date="2019-03" db="EMBL/GenBank/DDBJ databases">
        <title>Jiella endophytica sp. nov., a novel endophytic bacterium isolated from root of Ficus microcarpa Linn. f.</title>
        <authorList>
            <person name="Tuo L."/>
        </authorList>
    </citation>
    <scope>NUCLEOTIDE SEQUENCE [LARGE SCALE GENOMIC DNA]</scope>
    <source>
        <strain evidence="6 7">CBS5Q-3</strain>
    </source>
</reference>
<comment type="caution">
    <text evidence="6">The sequence shown here is derived from an EMBL/GenBank/DDBJ whole genome shotgun (WGS) entry which is preliminary data.</text>
</comment>
<name>A0A4Y8RCP6_9HYPH</name>
<dbReference type="AlphaFoldDB" id="A0A4Y8RCP6"/>
<dbReference type="Gene3D" id="1.10.10.10">
    <property type="entry name" value="Winged helix-like DNA-binding domain superfamily/Winged helix DNA-binding domain"/>
    <property type="match status" value="1"/>
</dbReference>
<dbReference type="InterPro" id="IPR036390">
    <property type="entry name" value="WH_DNA-bd_sf"/>
</dbReference>
<comment type="subcellular location">
    <subcellularLocation>
        <location evidence="1">Cytoplasm</location>
    </subcellularLocation>
</comment>
<keyword evidence="2" id="KW-0805">Transcription regulation</keyword>
<evidence type="ECO:0000256" key="3">
    <source>
        <dbReference type="ARBA" id="ARBA00023125"/>
    </source>
</evidence>
<dbReference type="OrthoDB" id="9806864at2"/>
<dbReference type="SMART" id="SM00347">
    <property type="entry name" value="HTH_MARR"/>
    <property type="match status" value="1"/>
</dbReference>
<sequence>MLEAVRASTGRPSMAEDMTLRLEDHLCFALYTATHAVTRAYRPLLQDVDLTYPQYLVMLVLWQDGKTTSGAIADRLHLSANAISPLLDRLEQSGLIVRRRGGRDRRVVHIELTPEGLRLETAAREAQDALAGQMGLAPALVNRLMDDLTLLVSRMTAAPTAAAE</sequence>
<dbReference type="InterPro" id="IPR023187">
    <property type="entry name" value="Tscrpt_reg_MarR-type_CS"/>
</dbReference>
<organism evidence="6 7">
    <name type="scientific">Jiella endophytica</name>
    <dbReference type="NCBI Taxonomy" id="2558362"/>
    <lineage>
        <taxon>Bacteria</taxon>
        <taxon>Pseudomonadati</taxon>
        <taxon>Pseudomonadota</taxon>
        <taxon>Alphaproteobacteria</taxon>
        <taxon>Hyphomicrobiales</taxon>
        <taxon>Aurantimonadaceae</taxon>
        <taxon>Jiella</taxon>
    </lineage>
</organism>
<dbReference type="EMBL" id="SOZD01000006">
    <property type="protein sequence ID" value="TFF19785.1"/>
    <property type="molecule type" value="Genomic_DNA"/>
</dbReference>
<dbReference type="PROSITE" id="PS50995">
    <property type="entry name" value="HTH_MARR_2"/>
    <property type="match status" value="1"/>
</dbReference>
<dbReference type="PANTHER" id="PTHR33164:SF5">
    <property type="entry name" value="ORGANIC HYDROPEROXIDE RESISTANCE TRANSCRIPTIONAL REGULATOR"/>
    <property type="match status" value="1"/>
</dbReference>
<dbReference type="PRINTS" id="PR00598">
    <property type="entry name" value="HTHMARR"/>
</dbReference>
<dbReference type="PANTHER" id="PTHR33164">
    <property type="entry name" value="TRANSCRIPTIONAL REGULATOR, MARR FAMILY"/>
    <property type="match status" value="1"/>
</dbReference>